<reference evidence="2" key="5">
    <citation type="submission" date="2018-04" db="UniProtKB">
        <authorList>
            <consortium name="EnsemblFungi"/>
        </authorList>
    </citation>
    <scope>IDENTIFICATION</scope>
    <source>
        <strain evidence="2">R3-111a-1</strain>
    </source>
</reference>
<protein>
    <submittedName>
        <fullName evidence="1 2">Uncharacterized protein</fullName>
    </submittedName>
</protein>
<keyword evidence="3" id="KW-1185">Reference proteome</keyword>
<dbReference type="EnsemblFungi" id="EJT71768">
    <property type="protein sequence ID" value="EJT71768"/>
    <property type="gene ID" value="GGTG_11022"/>
</dbReference>
<name>J3PBZ8_GAET3</name>
<dbReference type="RefSeq" id="XP_009227165.1">
    <property type="nucleotide sequence ID" value="XM_009228901.1"/>
</dbReference>
<dbReference type="OrthoDB" id="5214702at2759"/>
<dbReference type="VEuPathDB" id="FungiDB:GGTG_11022"/>
<sequence>MPEWEARVHKALYRLFTCAAALAGAYNEPVFQAKASGDPVIKNLVHRFHDEDDRVLGLPDHELDFLKRFAVCNPQESPEAEEAVFGPFCDWLLHSILSDSESRQAYADRFEKGFGRALCCSNISGSEPCPYPKELTRGEGSHADAHLLVWEITKMIWLDHHFAELVFSPWSPCQCHPVGRICEIEAPREKAVAVYFGTFRAEDTAMAESTDVQDYHGVASDFAVPQEGDYVGRDNNYLYAEDRFRFSPRKNTKPGVALFIHQISKFSGEAGMSLRFKPLDFFIRRSTGLRMAGGTKTLFGTLQHSPMMMLRVVN</sequence>
<dbReference type="EMBL" id="GL385400">
    <property type="protein sequence ID" value="EJT71768.1"/>
    <property type="molecule type" value="Genomic_DNA"/>
</dbReference>
<gene>
    <name evidence="2" type="primary">20351480</name>
    <name evidence="1" type="ORF">GGTG_11022</name>
</gene>
<organism evidence="1">
    <name type="scientific">Gaeumannomyces tritici (strain R3-111a-1)</name>
    <name type="common">Wheat and barley take-all root rot fungus</name>
    <name type="synonym">Gaeumannomyces graminis var. tritici</name>
    <dbReference type="NCBI Taxonomy" id="644352"/>
    <lineage>
        <taxon>Eukaryota</taxon>
        <taxon>Fungi</taxon>
        <taxon>Dikarya</taxon>
        <taxon>Ascomycota</taxon>
        <taxon>Pezizomycotina</taxon>
        <taxon>Sordariomycetes</taxon>
        <taxon>Sordariomycetidae</taxon>
        <taxon>Magnaporthales</taxon>
        <taxon>Magnaporthaceae</taxon>
        <taxon>Gaeumannomyces</taxon>
    </lineage>
</organism>
<reference evidence="1" key="2">
    <citation type="submission" date="2010-07" db="EMBL/GenBank/DDBJ databases">
        <authorList>
            <consortium name="The Broad Institute Genome Sequencing Platform"/>
            <consortium name="Broad Institute Genome Sequencing Center for Infectious Disease"/>
            <person name="Ma L.-J."/>
            <person name="Dead R."/>
            <person name="Young S."/>
            <person name="Zeng Q."/>
            <person name="Koehrsen M."/>
            <person name="Alvarado L."/>
            <person name="Berlin A."/>
            <person name="Chapman S.B."/>
            <person name="Chen Z."/>
            <person name="Freedman E."/>
            <person name="Gellesch M."/>
            <person name="Goldberg J."/>
            <person name="Griggs A."/>
            <person name="Gujja S."/>
            <person name="Heilman E.R."/>
            <person name="Heiman D."/>
            <person name="Hepburn T."/>
            <person name="Howarth C."/>
            <person name="Jen D."/>
            <person name="Larson L."/>
            <person name="Mehta T."/>
            <person name="Neiman D."/>
            <person name="Pearson M."/>
            <person name="Roberts A."/>
            <person name="Saif S."/>
            <person name="Shea T."/>
            <person name="Shenoy N."/>
            <person name="Sisk P."/>
            <person name="Stolte C."/>
            <person name="Sykes S."/>
            <person name="Walk T."/>
            <person name="White J."/>
            <person name="Yandava C."/>
            <person name="Haas B."/>
            <person name="Nusbaum C."/>
            <person name="Birren B."/>
        </authorList>
    </citation>
    <scope>NUCLEOTIDE SEQUENCE</scope>
    <source>
        <strain evidence="1">R3-111a-1</strain>
    </source>
</reference>
<dbReference type="GeneID" id="20351480"/>
<dbReference type="HOGENOM" id="CLU_885797_0_0_1"/>
<dbReference type="eggNOG" id="ENOG502T3ZM">
    <property type="taxonomic scope" value="Eukaryota"/>
</dbReference>
<reference evidence="1" key="3">
    <citation type="submission" date="2010-09" db="EMBL/GenBank/DDBJ databases">
        <title>Annotation of Gaeumannomyces graminis var. tritici R3-111a-1.</title>
        <authorList>
            <consortium name="The Broad Institute Genome Sequencing Platform"/>
            <person name="Ma L.-J."/>
            <person name="Dead R."/>
            <person name="Young S.K."/>
            <person name="Zeng Q."/>
            <person name="Gargeya S."/>
            <person name="Fitzgerald M."/>
            <person name="Haas B."/>
            <person name="Abouelleil A."/>
            <person name="Alvarado L."/>
            <person name="Arachchi H.M."/>
            <person name="Berlin A."/>
            <person name="Brown A."/>
            <person name="Chapman S.B."/>
            <person name="Chen Z."/>
            <person name="Dunbar C."/>
            <person name="Freedman E."/>
            <person name="Gearin G."/>
            <person name="Gellesch M."/>
            <person name="Goldberg J."/>
            <person name="Griggs A."/>
            <person name="Gujja S."/>
            <person name="Heiman D."/>
            <person name="Howarth C."/>
            <person name="Larson L."/>
            <person name="Lui A."/>
            <person name="MacDonald P.J.P."/>
            <person name="Mehta T."/>
            <person name="Montmayeur A."/>
            <person name="Murphy C."/>
            <person name="Neiman D."/>
            <person name="Pearson M."/>
            <person name="Priest M."/>
            <person name="Roberts A."/>
            <person name="Saif S."/>
            <person name="Shea T."/>
            <person name="Shenoy N."/>
            <person name="Sisk P."/>
            <person name="Stolte C."/>
            <person name="Sykes S."/>
            <person name="Yandava C."/>
            <person name="Wortman J."/>
            <person name="Nusbaum C."/>
            <person name="Birren B."/>
        </authorList>
    </citation>
    <scope>NUCLEOTIDE SEQUENCE</scope>
    <source>
        <strain evidence="1">R3-111a-1</strain>
    </source>
</reference>
<accession>J3PBZ8</accession>
<reference evidence="3" key="1">
    <citation type="submission" date="2010-07" db="EMBL/GenBank/DDBJ databases">
        <title>The genome sequence of Gaeumannomyces graminis var. tritici strain R3-111a-1.</title>
        <authorList>
            <consortium name="The Broad Institute Genome Sequencing Platform"/>
            <person name="Ma L.-J."/>
            <person name="Dead R."/>
            <person name="Young S."/>
            <person name="Zeng Q."/>
            <person name="Koehrsen M."/>
            <person name="Alvarado L."/>
            <person name="Berlin A."/>
            <person name="Chapman S.B."/>
            <person name="Chen Z."/>
            <person name="Freedman E."/>
            <person name="Gellesch M."/>
            <person name="Goldberg J."/>
            <person name="Griggs A."/>
            <person name="Gujja S."/>
            <person name="Heilman E.R."/>
            <person name="Heiman D."/>
            <person name="Hepburn T."/>
            <person name="Howarth C."/>
            <person name="Jen D."/>
            <person name="Larson L."/>
            <person name="Mehta T."/>
            <person name="Neiman D."/>
            <person name="Pearson M."/>
            <person name="Roberts A."/>
            <person name="Saif S."/>
            <person name="Shea T."/>
            <person name="Shenoy N."/>
            <person name="Sisk P."/>
            <person name="Stolte C."/>
            <person name="Sykes S."/>
            <person name="Walk T."/>
            <person name="White J."/>
            <person name="Yandava C."/>
            <person name="Haas B."/>
            <person name="Nusbaum C."/>
            <person name="Birren B."/>
        </authorList>
    </citation>
    <scope>NUCLEOTIDE SEQUENCE [LARGE SCALE GENOMIC DNA]</scope>
    <source>
        <strain evidence="3">R3-111a-1</strain>
    </source>
</reference>
<proteinExistence type="predicted"/>
<dbReference type="AlphaFoldDB" id="J3PBZ8"/>
<dbReference type="Proteomes" id="UP000006039">
    <property type="component" value="Unassembled WGS sequence"/>
</dbReference>
<dbReference type="STRING" id="644352.J3PBZ8"/>
<evidence type="ECO:0000313" key="3">
    <source>
        <dbReference type="Proteomes" id="UP000006039"/>
    </source>
</evidence>
<evidence type="ECO:0000313" key="1">
    <source>
        <dbReference type="EMBL" id="EJT71768.1"/>
    </source>
</evidence>
<reference evidence="2" key="4">
    <citation type="journal article" date="2015" name="G3 (Bethesda)">
        <title>Genome sequences of three phytopathogenic species of the Magnaporthaceae family of fungi.</title>
        <authorList>
            <person name="Okagaki L.H."/>
            <person name="Nunes C.C."/>
            <person name="Sailsbery J."/>
            <person name="Clay B."/>
            <person name="Brown D."/>
            <person name="John T."/>
            <person name="Oh Y."/>
            <person name="Young N."/>
            <person name="Fitzgerald M."/>
            <person name="Haas B.J."/>
            <person name="Zeng Q."/>
            <person name="Young S."/>
            <person name="Adiconis X."/>
            <person name="Fan L."/>
            <person name="Levin J.Z."/>
            <person name="Mitchell T.K."/>
            <person name="Okubara P.A."/>
            <person name="Farman M.L."/>
            <person name="Kohn L.M."/>
            <person name="Birren B."/>
            <person name="Ma L.-J."/>
            <person name="Dean R.A."/>
        </authorList>
    </citation>
    <scope>NUCLEOTIDE SEQUENCE</scope>
    <source>
        <strain evidence="2">R3-111a-1</strain>
    </source>
</reference>
<evidence type="ECO:0000313" key="2">
    <source>
        <dbReference type="EnsemblFungi" id="EJT71768"/>
    </source>
</evidence>